<dbReference type="Gene3D" id="3.80.10.10">
    <property type="entry name" value="Ribonuclease Inhibitor"/>
    <property type="match status" value="1"/>
</dbReference>
<evidence type="ECO:0000313" key="3">
    <source>
        <dbReference type="Proteomes" id="UP000256585"/>
    </source>
</evidence>
<dbReference type="InterPro" id="IPR026906">
    <property type="entry name" value="LRR_5"/>
</dbReference>
<name>A0A3Q9V962_9BACT</name>
<protein>
    <submittedName>
        <fullName evidence="2">Leucine-rich repeat domain-containing protein</fullName>
    </submittedName>
</protein>
<dbReference type="Proteomes" id="UP000256585">
    <property type="component" value="Chromosome"/>
</dbReference>
<accession>A0A3Q9V962</accession>
<proteinExistence type="predicted"/>
<feature type="signal peptide" evidence="1">
    <location>
        <begin position="1"/>
        <end position="21"/>
    </location>
</feature>
<dbReference type="RefSeq" id="WP_116171840.1">
    <property type="nucleotide sequence ID" value="NZ_CP033058.2"/>
</dbReference>
<dbReference type="EMBL" id="CP033058">
    <property type="protein sequence ID" value="AZZ65345.1"/>
    <property type="molecule type" value="Genomic_DNA"/>
</dbReference>
<reference evidence="2" key="1">
    <citation type="submission" date="2019-03" db="EMBL/GenBank/DDBJ databases">
        <title>Draft Sequence and Annotation of the Mycoplasma phocicerebrale Strain 1049T Genome.</title>
        <authorList>
            <person name="Frasca S.Jr."/>
            <person name="Kutish G.F."/>
            <person name="Castellanos Gell J."/>
            <person name="Michaels D.L."/>
            <person name="Brown D.R."/>
        </authorList>
    </citation>
    <scope>NUCLEOTIDE SEQUENCE</scope>
    <source>
        <strain evidence="2">1049</strain>
    </source>
</reference>
<dbReference type="AlphaFoldDB" id="A0A3Q9V962"/>
<dbReference type="SUPFAM" id="SSF52058">
    <property type="entry name" value="L domain-like"/>
    <property type="match status" value="1"/>
</dbReference>
<gene>
    <name evidence="2" type="ORF">DMC14_000870</name>
</gene>
<evidence type="ECO:0000256" key="1">
    <source>
        <dbReference type="SAM" id="SignalP"/>
    </source>
</evidence>
<keyword evidence="1" id="KW-0732">Signal</keyword>
<feature type="chain" id="PRO_5018685375" evidence="1">
    <location>
        <begin position="22"/>
        <end position="281"/>
    </location>
</feature>
<sequence length="281" mass="31239">MKKTKKLLLTLTGLSIPFATSISLVSCGNKEAYNEFAKDFVLGAKGRENYNKDTKTLDLSKEKIKVIPQGAFSYAALSELLIKAISPNNKDGVLTPPAGIINQLTKQINIEKIILPKSLEIIEEGAFLGLGLKEITFDIASNKLIKIKKDAFANNLLQAVVLPSSIKEIEEGAFWNNQINSINLDDLKDLKKLSVGVLAKNRLTTINLNNINTIEESALALNKFVNLELHDKISNASEKLFFYEGQQNSQVVNLKVNNQKLKEFLQNALKNNNNLHYKIVD</sequence>
<organism evidence="2 3">
    <name type="scientific">Metamycoplasma phocicerebrale</name>
    <dbReference type="NCBI Taxonomy" id="142649"/>
    <lineage>
        <taxon>Bacteria</taxon>
        <taxon>Bacillati</taxon>
        <taxon>Mycoplasmatota</taxon>
        <taxon>Mycoplasmoidales</taxon>
        <taxon>Metamycoplasmataceae</taxon>
        <taxon>Metamycoplasma</taxon>
    </lineage>
</organism>
<dbReference type="PROSITE" id="PS51257">
    <property type="entry name" value="PROKAR_LIPOPROTEIN"/>
    <property type="match status" value="1"/>
</dbReference>
<dbReference type="OrthoDB" id="397328at2"/>
<dbReference type="KEGG" id="mphc:DMC14_000870"/>
<keyword evidence="3" id="KW-1185">Reference proteome</keyword>
<evidence type="ECO:0000313" key="2">
    <source>
        <dbReference type="EMBL" id="AZZ65345.1"/>
    </source>
</evidence>
<dbReference type="InterPro" id="IPR032675">
    <property type="entry name" value="LRR_dom_sf"/>
</dbReference>
<dbReference type="Pfam" id="PF13306">
    <property type="entry name" value="LRR_5"/>
    <property type="match status" value="1"/>
</dbReference>